<evidence type="ECO:0000256" key="1">
    <source>
        <dbReference type="SAM" id="MobiDB-lite"/>
    </source>
</evidence>
<feature type="region of interest" description="Disordered" evidence="1">
    <location>
        <begin position="332"/>
        <end position="356"/>
    </location>
</feature>
<evidence type="ECO:0000313" key="3">
    <source>
        <dbReference type="EMBL" id="CAF0857811.1"/>
    </source>
</evidence>
<reference evidence="3" key="1">
    <citation type="submission" date="2021-02" db="EMBL/GenBank/DDBJ databases">
        <authorList>
            <person name="Nowell W R."/>
        </authorList>
    </citation>
    <scope>NUCLEOTIDE SEQUENCE</scope>
    <source>
        <strain evidence="3">Ploen Becks lab</strain>
    </source>
</reference>
<keyword evidence="4" id="KW-1185">Reference proteome</keyword>
<accession>A0A813WS37</accession>
<dbReference type="AlphaFoldDB" id="A0A813WS37"/>
<evidence type="ECO:0000256" key="2">
    <source>
        <dbReference type="SAM" id="SignalP"/>
    </source>
</evidence>
<keyword evidence="2" id="KW-0732">Signal</keyword>
<feature type="region of interest" description="Disordered" evidence="1">
    <location>
        <begin position="23"/>
        <end position="158"/>
    </location>
</feature>
<gene>
    <name evidence="3" type="ORF">OXX778_LOCUS9284</name>
</gene>
<feature type="chain" id="PRO_5032890559" description="SEA domain-containing protein" evidence="2">
    <location>
        <begin position="20"/>
        <end position="753"/>
    </location>
</feature>
<sequence length="753" mass="80407">MKILSICVLFGCLILFCSAQDPTTTTTEETTTTAEETTTTTEATTSTTEVTTTSTEATSSTTEETSTTTKATTSTAEETTTSTTEATTSTTEATASTTENTTSTTVQQTTTQENTTLSQNNTTDSLNNTLNETTTTPLSNDTTTLNNTTTISSTPNSVNTTTLEKTTIVITNVTTTSTTSTTRRTPPKEETVVKRFEFTFEIGGPGTRKRSTSTLIESVTATVKETFAKQFGPDIQVFTSVALQNLIVAVEKTILASSSAELTSFSPTAALDIMKSDTLFSQIATATKEAGFEMKSSPADLQVKSIEIKLSPDGSVTTTNCPTPDNCTTSVDNSNQVTVQSTTSSTSTAQQSTSTISNSLSIVTTTAVSTKNVETTSTKLTTDVTTQKSSSKVMTTTEKPTTTRVSTNADSSSKPVVITTAEKTSTKNIITTTKVQPITTKEIVKSETTAIATTKIEIDQSTSQITTTTTTITSTPNTTTTINPTEILVITDIRMSGGLILTGFSVSVNIEINGRKLQIGNEQFNLLESAIQNIIKSEFPQGGTISAKDSSVSGEKIIVIDITSTSNSSSNTELGTKLSNLTNSFDTKSTQLKGFVNNGKSLKVDVAKFEITATETTLIGGVKSKESKCSKQNNLQISCSTTTFDKNGNVSSNICKTKYSIYTTTKKSYKKIILSTTQTNHDNEIDDINNKYSYALFKCSPNSSSSQNIPNASSLQDKINQRDLAYGVLCHLQNIDTPYFGKKTNRHLKADAL</sequence>
<name>A0A813WS37_9BILA</name>
<organism evidence="3 4">
    <name type="scientific">Brachionus calyciflorus</name>
    <dbReference type="NCBI Taxonomy" id="104777"/>
    <lineage>
        <taxon>Eukaryota</taxon>
        <taxon>Metazoa</taxon>
        <taxon>Spiralia</taxon>
        <taxon>Gnathifera</taxon>
        <taxon>Rotifera</taxon>
        <taxon>Eurotatoria</taxon>
        <taxon>Monogononta</taxon>
        <taxon>Pseudotrocha</taxon>
        <taxon>Ploima</taxon>
        <taxon>Brachionidae</taxon>
        <taxon>Brachionus</taxon>
    </lineage>
</organism>
<feature type="signal peptide" evidence="2">
    <location>
        <begin position="1"/>
        <end position="19"/>
    </location>
</feature>
<feature type="region of interest" description="Disordered" evidence="1">
    <location>
        <begin position="391"/>
        <end position="410"/>
    </location>
</feature>
<protein>
    <recommendedName>
        <fullName evidence="5">SEA domain-containing protein</fullName>
    </recommendedName>
</protein>
<comment type="caution">
    <text evidence="3">The sequence shown here is derived from an EMBL/GenBank/DDBJ whole genome shotgun (WGS) entry which is preliminary data.</text>
</comment>
<evidence type="ECO:0000313" key="4">
    <source>
        <dbReference type="Proteomes" id="UP000663879"/>
    </source>
</evidence>
<dbReference type="Proteomes" id="UP000663879">
    <property type="component" value="Unassembled WGS sequence"/>
</dbReference>
<proteinExistence type="predicted"/>
<dbReference type="EMBL" id="CAJNOC010001358">
    <property type="protein sequence ID" value="CAF0857811.1"/>
    <property type="molecule type" value="Genomic_DNA"/>
</dbReference>
<feature type="compositionally biased region" description="Low complexity" evidence="1">
    <location>
        <begin position="395"/>
        <end position="407"/>
    </location>
</feature>
<evidence type="ECO:0008006" key="5">
    <source>
        <dbReference type="Google" id="ProtNLM"/>
    </source>
</evidence>